<dbReference type="GO" id="GO:0046872">
    <property type="term" value="F:metal ion binding"/>
    <property type="evidence" value="ECO:0007669"/>
    <property type="project" value="UniProtKB-KW"/>
</dbReference>
<dbReference type="EC" id="2.8.1.7" evidence="4"/>
<evidence type="ECO:0000256" key="7">
    <source>
        <dbReference type="ARBA" id="ARBA00022898"/>
    </source>
</evidence>
<comment type="catalytic activity">
    <reaction evidence="10">
        <text>(sulfur carrier)-H + L-cysteine = (sulfur carrier)-SH + L-alanine</text>
        <dbReference type="Rhea" id="RHEA:43892"/>
        <dbReference type="Rhea" id="RHEA-COMP:14737"/>
        <dbReference type="Rhea" id="RHEA-COMP:14739"/>
        <dbReference type="ChEBI" id="CHEBI:29917"/>
        <dbReference type="ChEBI" id="CHEBI:35235"/>
        <dbReference type="ChEBI" id="CHEBI:57972"/>
        <dbReference type="ChEBI" id="CHEBI:64428"/>
        <dbReference type="EC" id="2.8.1.7"/>
    </reaction>
</comment>
<dbReference type="GO" id="GO:0031071">
    <property type="term" value="F:cysteine desulfurase activity"/>
    <property type="evidence" value="ECO:0007669"/>
    <property type="project" value="UniProtKB-EC"/>
</dbReference>
<dbReference type="PANTHER" id="PTHR11601">
    <property type="entry name" value="CYSTEINE DESULFURYLASE FAMILY MEMBER"/>
    <property type="match status" value="1"/>
</dbReference>
<dbReference type="EMBL" id="CP036264">
    <property type="protein sequence ID" value="QEF97224.1"/>
    <property type="molecule type" value="Genomic_DNA"/>
</dbReference>
<dbReference type="InterPro" id="IPR016454">
    <property type="entry name" value="Cysteine_dSase"/>
</dbReference>
<dbReference type="SUPFAM" id="SSF53383">
    <property type="entry name" value="PLP-dependent transferases"/>
    <property type="match status" value="1"/>
</dbReference>
<dbReference type="Proteomes" id="UP000321353">
    <property type="component" value="Chromosome"/>
</dbReference>
<dbReference type="PANTHER" id="PTHR11601:SF34">
    <property type="entry name" value="CYSTEINE DESULFURASE"/>
    <property type="match status" value="1"/>
</dbReference>
<feature type="domain" description="Aminotransferase class V" evidence="12">
    <location>
        <begin position="21"/>
        <end position="394"/>
    </location>
</feature>
<keyword evidence="8" id="KW-0408">Iron</keyword>
<proteinExistence type="inferred from homology"/>
<name>A0A5B9MC87_9BACT</name>
<keyword evidence="6" id="KW-0479">Metal-binding</keyword>
<dbReference type="Gene3D" id="3.90.1150.10">
    <property type="entry name" value="Aspartate Aminotransferase, domain 1"/>
    <property type="match status" value="1"/>
</dbReference>
<evidence type="ECO:0000256" key="4">
    <source>
        <dbReference type="ARBA" id="ARBA00012239"/>
    </source>
</evidence>
<evidence type="ECO:0000256" key="10">
    <source>
        <dbReference type="ARBA" id="ARBA00050776"/>
    </source>
</evidence>
<dbReference type="Gene3D" id="3.40.640.10">
    <property type="entry name" value="Type I PLP-dependent aspartate aminotransferase-like (Major domain)"/>
    <property type="match status" value="1"/>
</dbReference>
<dbReference type="GO" id="GO:0051536">
    <property type="term" value="F:iron-sulfur cluster binding"/>
    <property type="evidence" value="ECO:0007669"/>
    <property type="project" value="UniProtKB-KW"/>
</dbReference>
<reference evidence="13 14" key="1">
    <citation type="submission" date="2019-02" db="EMBL/GenBank/DDBJ databases">
        <title>Planctomycetal bacteria perform biofilm scaping via a novel small molecule.</title>
        <authorList>
            <person name="Jeske O."/>
            <person name="Boedeker C."/>
            <person name="Wiegand S."/>
            <person name="Breitling P."/>
            <person name="Kallscheuer N."/>
            <person name="Jogler M."/>
            <person name="Rohde M."/>
            <person name="Petersen J."/>
            <person name="Medema M.H."/>
            <person name="Surup F."/>
            <person name="Jogler C."/>
        </authorList>
    </citation>
    <scope>NUCLEOTIDE SEQUENCE [LARGE SCALE GENOMIC DNA]</scope>
    <source>
        <strain evidence="13 14">Mal15</strain>
    </source>
</reference>
<protein>
    <recommendedName>
        <fullName evidence="4">cysteine desulfurase</fullName>
        <ecNumber evidence="4">2.8.1.7</ecNumber>
    </recommendedName>
</protein>
<dbReference type="InterPro" id="IPR000192">
    <property type="entry name" value="Aminotrans_V_dom"/>
</dbReference>
<evidence type="ECO:0000256" key="6">
    <source>
        <dbReference type="ARBA" id="ARBA00022723"/>
    </source>
</evidence>
<organism evidence="13 14">
    <name type="scientific">Stieleria maiorica</name>
    <dbReference type="NCBI Taxonomy" id="2795974"/>
    <lineage>
        <taxon>Bacteria</taxon>
        <taxon>Pseudomonadati</taxon>
        <taxon>Planctomycetota</taxon>
        <taxon>Planctomycetia</taxon>
        <taxon>Pirellulales</taxon>
        <taxon>Pirellulaceae</taxon>
        <taxon>Stieleria</taxon>
    </lineage>
</organism>
<dbReference type="InterPro" id="IPR015421">
    <property type="entry name" value="PyrdxlP-dep_Trfase_major"/>
</dbReference>
<dbReference type="FunFam" id="3.40.640.10:FF:000084">
    <property type="entry name" value="IscS-like cysteine desulfurase"/>
    <property type="match status" value="1"/>
</dbReference>
<keyword evidence="7" id="KW-0663">Pyridoxal phosphate</keyword>
<dbReference type="RefSeq" id="WP_233903303.1">
    <property type="nucleotide sequence ID" value="NZ_CP036264.1"/>
</dbReference>
<evidence type="ECO:0000256" key="9">
    <source>
        <dbReference type="ARBA" id="ARBA00023014"/>
    </source>
</evidence>
<dbReference type="InterPro" id="IPR015422">
    <property type="entry name" value="PyrdxlP-dep_Trfase_small"/>
</dbReference>
<comment type="function">
    <text evidence="2">Catalyzes the removal of elemental sulfur atoms from cysteine to produce alanine. Seems to participate in the biosynthesis of the nitrogenase metalloclusters by providing the inorganic sulfur required for the Fe-S core formation.</text>
</comment>
<dbReference type="PIRSF" id="PIRSF005572">
    <property type="entry name" value="NifS"/>
    <property type="match status" value="1"/>
</dbReference>
<keyword evidence="5 13" id="KW-0808">Transferase</keyword>
<evidence type="ECO:0000256" key="5">
    <source>
        <dbReference type="ARBA" id="ARBA00022679"/>
    </source>
</evidence>
<dbReference type="InterPro" id="IPR020578">
    <property type="entry name" value="Aminotrans_V_PyrdxlP_BS"/>
</dbReference>
<gene>
    <name evidence="13" type="primary">iscS_1</name>
    <name evidence="13" type="ORF">Mal15_12620</name>
</gene>
<evidence type="ECO:0000256" key="8">
    <source>
        <dbReference type="ARBA" id="ARBA00023004"/>
    </source>
</evidence>
<accession>A0A5B9MC87</accession>
<evidence type="ECO:0000313" key="14">
    <source>
        <dbReference type="Proteomes" id="UP000321353"/>
    </source>
</evidence>
<dbReference type="AlphaFoldDB" id="A0A5B9MC87"/>
<comment type="similarity">
    <text evidence="3">Belongs to the class-V pyridoxal-phosphate-dependent aminotransferase family. NifS/IscS subfamily.</text>
</comment>
<evidence type="ECO:0000256" key="11">
    <source>
        <dbReference type="RuleBase" id="RU004504"/>
    </source>
</evidence>
<evidence type="ECO:0000256" key="1">
    <source>
        <dbReference type="ARBA" id="ARBA00001933"/>
    </source>
</evidence>
<dbReference type="KEGG" id="smam:Mal15_12620"/>
<evidence type="ECO:0000256" key="3">
    <source>
        <dbReference type="ARBA" id="ARBA00006490"/>
    </source>
</evidence>
<sequence>MGGLSLDTNTDARPTSERTMIYLDNHATTPCDPRVAEQMMPWLVEHFGNPHSTSHEMGRQAKSAIDTSLGVIASRLGIAADSVLITSGATESNNLAIDGICRHPRQRRRHVVTSTIEHPAVLDVVARLEKDGFRVTRVPVHANDHQLAGQIDLDQLAATIDDDTALVSVHWANNEIGVIQPMESIAEIAHRSGALFHSDATQAVGRIDVDLKRVDVDLISASAHKFYGPKGVGLLTIAGGMAARRVRLKPMIVGGGQQRNLRSGTMSPANVIAMATALELAITESALVAERVSQMRSQLWNGLVQGIDGISSNGPPANPSRRLVGNLNCRLPGIEGESWMAACSDVAFSSGSACSSVDAKPSHVLTGLGLSESEARRSVRFGIGKFNTPDQIDRAIDLLVAGYQNLTR</sequence>
<keyword evidence="14" id="KW-1185">Reference proteome</keyword>
<evidence type="ECO:0000313" key="13">
    <source>
        <dbReference type="EMBL" id="QEF97224.1"/>
    </source>
</evidence>
<keyword evidence="9" id="KW-0411">Iron-sulfur</keyword>
<dbReference type="PROSITE" id="PS00595">
    <property type="entry name" value="AA_TRANSFER_CLASS_5"/>
    <property type="match status" value="1"/>
</dbReference>
<evidence type="ECO:0000256" key="2">
    <source>
        <dbReference type="ARBA" id="ARBA00003120"/>
    </source>
</evidence>
<evidence type="ECO:0000259" key="12">
    <source>
        <dbReference type="Pfam" id="PF00266"/>
    </source>
</evidence>
<dbReference type="InterPro" id="IPR015424">
    <property type="entry name" value="PyrdxlP-dep_Trfase"/>
</dbReference>
<dbReference type="Pfam" id="PF00266">
    <property type="entry name" value="Aminotran_5"/>
    <property type="match status" value="1"/>
</dbReference>
<comment type="cofactor">
    <cofactor evidence="1 11">
        <name>pyridoxal 5'-phosphate</name>
        <dbReference type="ChEBI" id="CHEBI:597326"/>
    </cofactor>
</comment>